<keyword evidence="1" id="KW-0812">Transmembrane</keyword>
<dbReference type="InterPro" id="IPR038690">
    <property type="entry name" value="NusG_2_sf"/>
</dbReference>
<name>A0ABN6ZD51_9FIRM</name>
<sequence length="121" mass="13477">MKRLDIYLIIAVVAITSFLFIQFTLQSEDNQEVIISVKGEEYGRFKLDGKHTVLDIETELGYNKVILDDNGVRIEEADCPDHDCVEIGFIHRSGQSIICAPHQLVIEIVGSSDADLDGISI</sequence>
<keyword evidence="1" id="KW-1133">Transmembrane helix</keyword>
<accession>A0ABN6ZD51</accession>
<dbReference type="EMBL" id="AP028127">
    <property type="protein sequence ID" value="BEH91787.1"/>
    <property type="molecule type" value="Genomic_DNA"/>
</dbReference>
<reference evidence="2" key="1">
    <citation type="journal article" date="2024" name="Int. J. Syst. Evol. Microbiol.">
        <title>Turicibacter faecis sp. nov., isolated from faeces of heart failure mouse model.</title>
        <authorList>
            <person name="Imamura Y."/>
            <person name="Motooka D."/>
            <person name="Nakajima Y."/>
            <person name="Ito S."/>
            <person name="Kitakaze M."/>
            <person name="Iida T."/>
            <person name="Nakamura S."/>
        </authorList>
    </citation>
    <scope>NUCLEOTIDE SEQUENCE</scope>
    <source>
        <strain evidence="2">TC023</strain>
    </source>
</reference>
<dbReference type="RefSeq" id="WP_161832664.1">
    <property type="nucleotide sequence ID" value="NZ_AP028127.1"/>
</dbReference>
<feature type="transmembrane region" description="Helical" evidence="1">
    <location>
        <begin position="6"/>
        <end position="25"/>
    </location>
</feature>
<keyword evidence="1" id="KW-0472">Membrane</keyword>
<evidence type="ECO:0000313" key="3">
    <source>
        <dbReference type="Proteomes" id="UP001432099"/>
    </source>
</evidence>
<protein>
    <recommendedName>
        <fullName evidence="4">NusG domain-containing protein</fullName>
    </recommendedName>
</protein>
<dbReference type="Gene3D" id="2.60.320.10">
    <property type="entry name" value="N-utilization substance G protein NusG, insert domain"/>
    <property type="match status" value="1"/>
</dbReference>
<gene>
    <name evidence="2" type="ORF">T23_18890</name>
</gene>
<organism evidence="2 3">
    <name type="scientific">Turicibacter faecis</name>
    <dbReference type="NCBI Taxonomy" id="2963365"/>
    <lineage>
        <taxon>Bacteria</taxon>
        <taxon>Bacillati</taxon>
        <taxon>Bacillota</taxon>
        <taxon>Erysipelotrichia</taxon>
        <taxon>Erysipelotrichales</taxon>
        <taxon>Turicibacteraceae</taxon>
        <taxon>Turicibacter</taxon>
    </lineage>
</organism>
<dbReference type="CDD" id="cd09911">
    <property type="entry name" value="Lin0431_like"/>
    <property type="match status" value="1"/>
</dbReference>
<proteinExistence type="predicted"/>
<keyword evidence="3" id="KW-1185">Reference proteome</keyword>
<dbReference type="Pfam" id="PF07009">
    <property type="entry name" value="NusG_II"/>
    <property type="match status" value="1"/>
</dbReference>
<dbReference type="Proteomes" id="UP001432099">
    <property type="component" value="Chromosome"/>
</dbReference>
<evidence type="ECO:0008006" key="4">
    <source>
        <dbReference type="Google" id="ProtNLM"/>
    </source>
</evidence>
<evidence type="ECO:0000256" key="1">
    <source>
        <dbReference type="SAM" id="Phobius"/>
    </source>
</evidence>
<evidence type="ECO:0000313" key="2">
    <source>
        <dbReference type="EMBL" id="BEH91787.1"/>
    </source>
</evidence>